<dbReference type="InterPro" id="IPR003018">
    <property type="entry name" value="GAF"/>
</dbReference>
<dbReference type="Proteomes" id="UP000248168">
    <property type="component" value="Unassembled WGS sequence"/>
</dbReference>
<dbReference type="GO" id="GO:0000155">
    <property type="term" value="F:phosphorelay sensor kinase activity"/>
    <property type="evidence" value="ECO:0007669"/>
    <property type="project" value="InterPro"/>
</dbReference>
<dbReference type="SUPFAM" id="SSF47384">
    <property type="entry name" value="Homodimeric domain of signal transducing histidine kinase"/>
    <property type="match status" value="1"/>
</dbReference>
<keyword evidence="7" id="KW-0067">ATP-binding</keyword>
<dbReference type="PANTHER" id="PTHR43065">
    <property type="entry name" value="SENSOR HISTIDINE KINASE"/>
    <property type="match status" value="1"/>
</dbReference>
<dbReference type="CDD" id="cd00082">
    <property type="entry name" value="HisKA"/>
    <property type="match status" value="1"/>
</dbReference>
<feature type="domain" description="Histidine kinase" evidence="9">
    <location>
        <begin position="203"/>
        <end position="421"/>
    </location>
</feature>
<evidence type="ECO:0000256" key="3">
    <source>
        <dbReference type="ARBA" id="ARBA00022553"/>
    </source>
</evidence>
<dbReference type="SUPFAM" id="SSF55874">
    <property type="entry name" value="ATPase domain of HSP90 chaperone/DNA topoisomerase II/histidine kinase"/>
    <property type="match status" value="1"/>
</dbReference>
<dbReference type="InterPro" id="IPR029016">
    <property type="entry name" value="GAF-like_dom_sf"/>
</dbReference>
<dbReference type="RefSeq" id="WP_181416966.1">
    <property type="nucleotide sequence ID" value="NZ_OUNR01000022.1"/>
</dbReference>
<evidence type="ECO:0000256" key="8">
    <source>
        <dbReference type="ARBA" id="ARBA00023012"/>
    </source>
</evidence>
<dbReference type="AlphaFoldDB" id="A0A330L9W5"/>
<dbReference type="InterPro" id="IPR036890">
    <property type="entry name" value="HATPase_C_sf"/>
</dbReference>
<keyword evidence="5" id="KW-0547">Nucleotide-binding</keyword>
<dbReference type="InterPro" id="IPR003594">
    <property type="entry name" value="HATPase_dom"/>
</dbReference>
<keyword evidence="11" id="KW-1185">Reference proteome</keyword>
<dbReference type="SUPFAM" id="SSF55781">
    <property type="entry name" value="GAF domain-like"/>
    <property type="match status" value="1"/>
</dbReference>
<dbReference type="PANTHER" id="PTHR43065:SF10">
    <property type="entry name" value="PEROXIDE STRESS-ACTIVATED HISTIDINE KINASE MAK3"/>
    <property type="match status" value="1"/>
</dbReference>
<evidence type="ECO:0000256" key="4">
    <source>
        <dbReference type="ARBA" id="ARBA00022679"/>
    </source>
</evidence>
<dbReference type="Gene3D" id="3.30.565.10">
    <property type="entry name" value="Histidine kinase-like ATPase, C-terminal domain"/>
    <property type="match status" value="1"/>
</dbReference>
<dbReference type="PRINTS" id="PR00344">
    <property type="entry name" value="BCTRLSENSOR"/>
</dbReference>
<sequence length="423" mass="46963">MTDHPLRQVTPSSITLTPLQRLTRFAQDMGTFTDRTVIAERILFELCDATSSHQGALYLLDREHDQYERMMTLGMSNSSTAFPSLASAHPLIQSLAREHHILSIADVADIPPITPKLAAALQAVHSSLAIPLLNKSRLIAVALLGIPSGRPLDHADGRDLLTALAQSGANALDSILVNDDLHQSQTLMRRTDRLRSLEIIAGGFAHEIRNPLTSIKTFIQLAPERKDDSEFIHDFSRIVLDDVHRIERLIQEILDYARYMEPKLTDEDLNEIVTSCLYFIEVKADSKRIKIEKQLASELPRVMLDRQQIKQVLLNLLLNAIDAMGDGGGQLRVRTHRITKPGTAVWTQIEIEDSGPGISKVNLEHIFDPFFTTKHTSGEHAGTGLGLTIVHQIIQEHHGEIQVESTEGVGTTFSVNLPALPID</sequence>
<dbReference type="Gene3D" id="1.10.287.130">
    <property type="match status" value="1"/>
</dbReference>
<accession>A0A330L9W5</accession>
<dbReference type="InterPro" id="IPR005467">
    <property type="entry name" value="His_kinase_dom"/>
</dbReference>
<organism evidence="10 11">
    <name type="scientific">Nitrospira lenta</name>
    <dbReference type="NCBI Taxonomy" id="1436998"/>
    <lineage>
        <taxon>Bacteria</taxon>
        <taxon>Pseudomonadati</taxon>
        <taxon>Nitrospirota</taxon>
        <taxon>Nitrospiria</taxon>
        <taxon>Nitrospirales</taxon>
        <taxon>Nitrospiraceae</taxon>
        <taxon>Nitrospira</taxon>
    </lineage>
</organism>
<reference evidence="11" key="1">
    <citation type="submission" date="2018-04" db="EMBL/GenBank/DDBJ databases">
        <authorList>
            <person name="Lucker S."/>
            <person name="Sakoula D."/>
        </authorList>
    </citation>
    <scope>NUCLEOTIDE SEQUENCE [LARGE SCALE GENOMIC DNA]</scope>
</reference>
<name>A0A330L9W5_9BACT</name>
<evidence type="ECO:0000256" key="5">
    <source>
        <dbReference type="ARBA" id="ARBA00022741"/>
    </source>
</evidence>
<evidence type="ECO:0000259" key="9">
    <source>
        <dbReference type="PROSITE" id="PS50109"/>
    </source>
</evidence>
<dbReference type="SMART" id="SM00387">
    <property type="entry name" value="HATPase_c"/>
    <property type="match status" value="1"/>
</dbReference>
<dbReference type="InterPro" id="IPR004358">
    <property type="entry name" value="Sig_transdc_His_kin-like_C"/>
</dbReference>
<keyword evidence="6 10" id="KW-0418">Kinase</keyword>
<dbReference type="SMART" id="SM00388">
    <property type="entry name" value="HisKA"/>
    <property type="match status" value="1"/>
</dbReference>
<proteinExistence type="predicted"/>
<dbReference type="PROSITE" id="PS50109">
    <property type="entry name" value="HIS_KIN"/>
    <property type="match status" value="1"/>
</dbReference>
<dbReference type="Pfam" id="PF00512">
    <property type="entry name" value="HisKA"/>
    <property type="match status" value="1"/>
</dbReference>
<dbReference type="EC" id="2.7.13.3" evidence="2"/>
<dbReference type="InParanoid" id="A0A330L9W5"/>
<dbReference type="GO" id="GO:0005524">
    <property type="term" value="F:ATP binding"/>
    <property type="evidence" value="ECO:0007669"/>
    <property type="project" value="UniProtKB-KW"/>
</dbReference>
<keyword evidence="8" id="KW-0902">Two-component regulatory system</keyword>
<evidence type="ECO:0000256" key="7">
    <source>
        <dbReference type="ARBA" id="ARBA00022840"/>
    </source>
</evidence>
<gene>
    <name evidence="10" type="ORF">NITLEN_90034</name>
</gene>
<dbReference type="InterPro" id="IPR003661">
    <property type="entry name" value="HisK_dim/P_dom"/>
</dbReference>
<evidence type="ECO:0000313" key="10">
    <source>
        <dbReference type="EMBL" id="SPP66779.1"/>
    </source>
</evidence>
<evidence type="ECO:0000256" key="2">
    <source>
        <dbReference type="ARBA" id="ARBA00012438"/>
    </source>
</evidence>
<dbReference type="Gene3D" id="3.30.450.40">
    <property type="match status" value="1"/>
</dbReference>
<dbReference type="SMART" id="SM00065">
    <property type="entry name" value="GAF"/>
    <property type="match status" value="1"/>
</dbReference>
<evidence type="ECO:0000256" key="6">
    <source>
        <dbReference type="ARBA" id="ARBA00022777"/>
    </source>
</evidence>
<keyword evidence="4 10" id="KW-0808">Transferase</keyword>
<keyword evidence="3" id="KW-0597">Phosphoprotein</keyword>
<evidence type="ECO:0000256" key="1">
    <source>
        <dbReference type="ARBA" id="ARBA00000085"/>
    </source>
</evidence>
<dbReference type="Pfam" id="PF02518">
    <property type="entry name" value="HATPase_c"/>
    <property type="match status" value="1"/>
</dbReference>
<dbReference type="InterPro" id="IPR036097">
    <property type="entry name" value="HisK_dim/P_sf"/>
</dbReference>
<dbReference type="EMBL" id="OUNR01000022">
    <property type="protein sequence ID" value="SPP66779.1"/>
    <property type="molecule type" value="Genomic_DNA"/>
</dbReference>
<comment type="catalytic activity">
    <reaction evidence="1">
        <text>ATP + protein L-histidine = ADP + protein N-phospho-L-histidine.</text>
        <dbReference type="EC" id="2.7.13.3"/>
    </reaction>
</comment>
<dbReference type="Pfam" id="PF01590">
    <property type="entry name" value="GAF"/>
    <property type="match status" value="1"/>
</dbReference>
<evidence type="ECO:0000313" key="11">
    <source>
        <dbReference type="Proteomes" id="UP000248168"/>
    </source>
</evidence>
<protein>
    <recommendedName>
        <fullName evidence="2">histidine kinase</fullName>
        <ecNumber evidence="2">2.7.13.3</ecNumber>
    </recommendedName>
</protein>